<keyword evidence="1" id="KW-0472">Membrane</keyword>
<feature type="transmembrane region" description="Helical" evidence="1">
    <location>
        <begin position="96"/>
        <end position="114"/>
    </location>
</feature>
<evidence type="ECO:0000313" key="5">
    <source>
        <dbReference type="Proteomes" id="UP000818603"/>
    </source>
</evidence>
<dbReference type="EMBL" id="VCJR02000002">
    <property type="protein sequence ID" value="NHK28413.1"/>
    <property type="molecule type" value="Genomic_DNA"/>
</dbReference>
<feature type="transmembrane region" description="Helical" evidence="1">
    <location>
        <begin position="61"/>
        <end position="84"/>
    </location>
</feature>
<evidence type="ECO:0000313" key="2">
    <source>
        <dbReference type="EMBL" id="GGH98399.1"/>
    </source>
</evidence>
<name>A0A8J3A303_9PROT</name>
<proteinExistence type="predicted"/>
<dbReference type="EMBL" id="BMGZ01000002">
    <property type="protein sequence ID" value="GGH98399.1"/>
    <property type="molecule type" value="Genomic_DNA"/>
</dbReference>
<reference evidence="2" key="1">
    <citation type="journal article" date="2014" name="Int. J. Syst. Evol. Microbiol.">
        <title>Complete genome sequence of Corynebacterium casei LMG S-19264T (=DSM 44701T), isolated from a smear-ripened cheese.</title>
        <authorList>
            <consortium name="US DOE Joint Genome Institute (JGI-PGF)"/>
            <person name="Walter F."/>
            <person name="Albersmeier A."/>
            <person name="Kalinowski J."/>
            <person name="Ruckert C."/>
        </authorList>
    </citation>
    <scope>NUCLEOTIDE SEQUENCE</scope>
    <source>
        <strain evidence="2">CGMCC 1.14984</strain>
    </source>
</reference>
<reference evidence="3 5" key="2">
    <citation type="submission" date="2020-02" db="EMBL/GenBank/DDBJ databases">
        <title>Genome sequence of Parvularcula flava strain NH6-79.</title>
        <authorList>
            <person name="Abdul Karim M.H."/>
            <person name="Lam M.Q."/>
            <person name="Chen S.J."/>
            <person name="Yahya A."/>
            <person name="Shahir S."/>
            <person name="Shamsir M.S."/>
            <person name="Chong C.S."/>
        </authorList>
    </citation>
    <scope>NUCLEOTIDE SEQUENCE [LARGE SCALE GENOMIC DNA]</scope>
    <source>
        <strain evidence="3 5">NH6-79</strain>
    </source>
</reference>
<organism evidence="2 4">
    <name type="scientific">Aquisalinus luteolus</name>
    <dbReference type="NCBI Taxonomy" id="1566827"/>
    <lineage>
        <taxon>Bacteria</taxon>
        <taxon>Pseudomonadati</taxon>
        <taxon>Pseudomonadota</taxon>
        <taxon>Alphaproteobacteria</taxon>
        <taxon>Parvularculales</taxon>
        <taxon>Parvularculaceae</taxon>
        <taxon>Aquisalinus</taxon>
    </lineage>
</organism>
<gene>
    <name evidence="3" type="ORF">FF098_010895</name>
    <name evidence="2" type="ORF">GCM10011355_21900</name>
</gene>
<evidence type="ECO:0000256" key="1">
    <source>
        <dbReference type="SAM" id="Phobius"/>
    </source>
</evidence>
<sequence length="161" mass="17431">MARPWHKTEPKGEYGPGLRAAFAYLVACYFTAFCLSLQFVLGWSRDGQETFISKVGGSFIFSLPVFGVVVVLTFIPVAVFVSLARHFRWLRGVSDSIAGGVIGLMLSILFMKSALQDMAIGAVLIVAIYTVTGTLSGLIYWLLAGRPAAPTRPVASHETDL</sequence>
<reference evidence="2" key="3">
    <citation type="submission" date="2020-09" db="EMBL/GenBank/DDBJ databases">
        <authorList>
            <person name="Sun Q."/>
            <person name="Zhou Y."/>
        </authorList>
    </citation>
    <scope>NUCLEOTIDE SEQUENCE</scope>
    <source>
        <strain evidence="2">CGMCC 1.14984</strain>
    </source>
</reference>
<comment type="caution">
    <text evidence="2">The sequence shown here is derived from an EMBL/GenBank/DDBJ whole genome shotgun (WGS) entry which is preliminary data.</text>
</comment>
<keyword evidence="1" id="KW-1133">Transmembrane helix</keyword>
<evidence type="ECO:0000313" key="4">
    <source>
        <dbReference type="Proteomes" id="UP000621856"/>
    </source>
</evidence>
<accession>A0A8J3A303</accession>
<dbReference type="AlphaFoldDB" id="A0A8J3A303"/>
<protein>
    <submittedName>
        <fullName evidence="2">Uncharacterized protein</fullName>
    </submittedName>
</protein>
<keyword evidence="5" id="KW-1185">Reference proteome</keyword>
<dbReference type="Proteomes" id="UP000818603">
    <property type="component" value="Unassembled WGS sequence"/>
</dbReference>
<dbReference type="Proteomes" id="UP000621856">
    <property type="component" value="Unassembled WGS sequence"/>
</dbReference>
<evidence type="ECO:0000313" key="3">
    <source>
        <dbReference type="EMBL" id="NHK28413.1"/>
    </source>
</evidence>
<feature type="transmembrane region" description="Helical" evidence="1">
    <location>
        <begin position="120"/>
        <end position="143"/>
    </location>
</feature>
<feature type="transmembrane region" description="Helical" evidence="1">
    <location>
        <begin position="21"/>
        <end position="41"/>
    </location>
</feature>
<keyword evidence="1" id="KW-0812">Transmembrane</keyword>
<dbReference type="RefSeq" id="WP_155140400.1">
    <property type="nucleotide sequence ID" value="NZ_BMGZ01000002.1"/>
</dbReference>